<feature type="signal peptide" evidence="7">
    <location>
        <begin position="1"/>
        <end position="29"/>
    </location>
</feature>
<dbReference type="InterPro" id="IPR012338">
    <property type="entry name" value="Beta-lactam/transpept-like"/>
</dbReference>
<evidence type="ECO:0000313" key="9">
    <source>
        <dbReference type="EMBL" id="MFC3098186.1"/>
    </source>
</evidence>
<dbReference type="Proteomes" id="UP001595456">
    <property type="component" value="Unassembled WGS sequence"/>
</dbReference>
<dbReference type="GO" id="GO:0016787">
    <property type="term" value="F:hydrolase activity"/>
    <property type="evidence" value="ECO:0007669"/>
    <property type="project" value="UniProtKB-KW"/>
</dbReference>
<comment type="similarity">
    <text evidence="2 6">Belongs to the class-A beta-lactamase family.</text>
</comment>
<dbReference type="Gene3D" id="3.40.710.10">
    <property type="entry name" value="DD-peptidase/beta-lactamase superfamily"/>
    <property type="match status" value="1"/>
</dbReference>
<organism evidence="9 10">
    <name type="scientific">Alteraurantiacibacter palmitatis</name>
    <dbReference type="NCBI Taxonomy" id="2054628"/>
    <lineage>
        <taxon>Bacteria</taxon>
        <taxon>Pseudomonadati</taxon>
        <taxon>Pseudomonadota</taxon>
        <taxon>Alphaproteobacteria</taxon>
        <taxon>Sphingomonadales</taxon>
        <taxon>Erythrobacteraceae</taxon>
        <taxon>Alteraurantiacibacter</taxon>
    </lineage>
</organism>
<protein>
    <recommendedName>
        <fullName evidence="3 6">Beta-lactamase</fullName>
        <ecNumber evidence="3 6">3.5.2.6</ecNumber>
    </recommendedName>
</protein>
<name>A0ABV7E8P4_9SPHN</name>
<dbReference type="PRINTS" id="PR00118">
    <property type="entry name" value="BLACTAMASEA"/>
</dbReference>
<sequence>MKTGLFKTLALAAALLASPLAGVASPALANDDQLEIAFDSVFGTQVREPRDYYSGYTDPLLRQVAMLADGTHGRIGVAAIDLATGQQVAVLGDQRFPMASTSKIAVAAMFLDGVDRGRWSLDDRFPLILPVSSPALSSVTAPVRRGEMMSARDLIDIMITRSSNPATDALLEVVGGPQAVTQWVRERAGITDFELTRNIATLVRDNREFNPATYIDTRDSASPLAMARFLAGLYQGRYLSPASTNLLIRTMERTRTGANRIRGQMRSDVLVMHKTGTLHNTSSDVGLLTLPDGRTIALAIYVTGQGDSTTRDRRIAAIARAIVDGFSASGNAPNATGRVYASAQYPQPEPAPES</sequence>
<keyword evidence="5 6" id="KW-0046">Antibiotic resistance</keyword>
<dbReference type="InterPro" id="IPR045155">
    <property type="entry name" value="Beta-lactam_cat"/>
</dbReference>
<dbReference type="EC" id="3.5.2.6" evidence="3 6"/>
<dbReference type="InterPro" id="IPR023650">
    <property type="entry name" value="Beta-lactam_class-A_AS"/>
</dbReference>
<comment type="catalytic activity">
    <reaction evidence="1 6">
        <text>a beta-lactam + H2O = a substituted beta-amino acid</text>
        <dbReference type="Rhea" id="RHEA:20401"/>
        <dbReference type="ChEBI" id="CHEBI:15377"/>
        <dbReference type="ChEBI" id="CHEBI:35627"/>
        <dbReference type="ChEBI" id="CHEBI:140347"/>
        <dbReference type="EC" id="3.5.2.6"/>
    </reaction>
</comment>
<keyword evidence="10" id="KW-1185">Reference proteome</keyword>
<dbReference type="Pfam" id="PF13354">
    <property type="entry name" value="Beta-lactamase2"/>
    <property type="match status" value="1"/>
</dbReference>
<evidence type="ECO:0000256" key="7">
    <source>
        <dbReference type="SAM" id="SignalP"/>
    </source>
</evidence>
<dbReference type="PANTHER" id="PTHR35333:SF3">
    <property type="entry name" value="BETA-LACTAMASE-TYPE TRANSPEPTIDASE FOLD CONTAINING PROTEIN"/>
    <property type="match status" value="1"/>
</dbReference>
<dbReference type="PROSITE" id="PS00146">
    <property type="entry name" value="BETA_LACTAMASE_A"/>
    <property type="match status" value="1"/>
</dbReference>
<evidence type="ECO:0000259" key="8">
    <source>
        <dbReference type="Pfam" id="PF13354"/>
    </source>
</evidence>
<comment type="caution">
    <text evidence="9">The sequence shown here is derived from an EMBL/GenBank/DDBJ whole genome shotgun (WGS) entry which is preliminary data.</text>
</comment>
<accession>A0ABV7E8P4</accession>
<evidence type="ECO:0000256" key="4">
    <source>
        <dbReference type="ARBA" id="ARBA00022801"/>
    </source>
</evidence>
<proteinExistence type="inferred from homology"/>
<evidence type="ECO:0000256" key="2">
    <source>
        <dbReference type="ARBA" id="ARBA00009009"/>
    </source>
</evidence>
<dbReference type="EMBL" id="JBHRST010000016">
    <property type="protein sequence ID" value="MFC3098186.1"/>
    <property type="molecule type" value="Genomic_DNA"/>
</dbReference>
<dbReference type="SUPFAM" id="SSF56601">
    <property type="entry name" value="beta-lactamase/transpeptidase-like"/>
    <property type="match status" value="1"/>
</dbReference>
<feature type="chain" id="PRO_5047224180" description="Beta-lactamase" evidence="7">
    <location>
        <begin position="30"/>
        <end position="354"/>
    </location>
</feature>
<evidence type="ECO:0000313" key="10">
    <source>
        <dbReference type="Proteomes" id="UP001595456"/>
    </source>
</evidence>
<reference evidence="10" key="1">
    <citation type="journal article" date="2019" name="Int. J. Syst. Evol. Microbiol.">
        <title>The Global Catalogue of Microorganisms (GCM) 10K type strain sequencing project: providing services to taxonomists for standard genome sequencing and annotation.</title>
        <authorList>
            <consortium name="The Broad Institute Genomics Platform"/>
            <consortium name="The Broad Institute Genome Sequencing Center for Infectious Disease"/>
            <person name="Wu L."/>
            <person name="Ma J."/>
        </authorList>
    </citation>
    <scope>NUCLEOTIDE SEQUENCE [LARGE SCALE GENOMIC DNA]</scope>
    <source>
        <strain evidence="10">KCTC 52607</strain>
    </source>
</reference>
<evidence type="ECO:0000256" key="5">
    <source>
        <dbReference type="ARBA" id="ARBA00023251"/>
    </source>
</evidence>
<keyword evidence="7" id="KW-0732">Signal</keyword>
<dbReference type="PANTHER" id="PTHR35333">
    <property type="entry name" value="BETA-LACTAMASE"/>
    <property type="match status" value="1"/>
</dbReference>
<dbReference type="InterPro" id="IPR000871">
    <property type="entry name" value="Beta-lactam_class-A"/>
</dbReference>
<evidence type="ECO:0000256" key="1">
    <source>
        <dbReference type="ARBA" id="ARBA00001526"/>
    </source>
</evidence>
<gene>
    <name evidence="9" type="ORF">ACFODU_10330</name>
</gene>
<keyword evidence="4 6" id="KW-0378">Hydrolase</keyword>
<evidence type="ECO:0000256" key="6">
    <source>
        <dbReference type="RuleBase" id="RU361140"/>
    </source>
</evidence>
<feature type="domain" description="Beta-lactamase class A catalytic" evidence="8">
    <location>
        <begin position="76"/>
        <end position="302"/>
    </location>
</feature>
<evidence type="ECO:0000256" key="3">
    <source>
        <dbReference type="ARBA" id="ARBA00012865"/>
    </source>
</evidence>
<dbReference type="RefSeq" id="WP_336926617.1">
    <property type="nucleotide sequence ID" value="NZ_JBANRO010000008.1"/>
</dbReference>